<evidence type="ECO:0000313" key="4">
    <source>
        <dbReference type="Proteomes" id="UP000028534"/>
    </source>
</evidence>
<dbReference type="Pfam" id="PF00248">
    <property type="entry name" value="Aldo_ket_red"/>
    <property type="match status" value="1"/>
</dbReference>
<reference evidence="3 4" key="1">
    <citation type="submission" date="2014-03" db="EMBL/GenBank/DDBJ databases">
        <title>Genome sequence of Sphingobium yanoikuyae B1.</title>
        <authorList>
            <person name="Gan H.M."/>
            <person name="Gan H.Y."/>
            <person name="Savka M.A."/>
        </authorList>
    </citation>
    <scope>NUCLEOTIDE SEQUENCE [LARGE SCALE GENOMIC DNA]</scope>
    <source>
        <strain evidence="3 4">B1</strain>
    </source>
</reference>
<dbReference type="InterPro" id="IPR023210">
    <property type="entry name" value="NADP_OxRdtase_dom"/>
</dbReference>
<evidence type="ECO:0000256" key="1">
    <source>
        <dbReference type="ARBA" id="ARBA00023002"/>
    </source>
</evidence>
<dbReference type="InterPro" id="IPR050523">
    <property type="entry name" value="AKR_Detox_Biosynth"/>
</dbReference>
<dbReference type="PANTHER" id="PTHR43364">
    <property type="entry name" value="NADH-SPECIFIC METHYLGLYOXAL REDUCTASE-RELATED"/>
    <property type="match status" value="1"/>
</dbReference>
<dbReference type="GO" id="GO:0016491">
    <property type="term" value="F:oxidoreductase activity"/>
    <property type="evidence" value="ECO:0007669"/>
    <property type="project" value="UniProtKB-KW"/>
</dbReference>
<dbReference type="SUPFAM" id="SSF51430">
    <property type="entry name" value="NAD(P)-linked oxidoreductase"/>
    <property type="match status" value="1"/>
</dbReference>
<dbReference type="Proteomes" id="UP000028534">
    <property type="component" value="Unassembled WGS sequence"/>
</dbReference>
<dbReference type="GO" id="GO:0005829">
    <property type="term" value="C:cytosol"/>
    <property type="evidence" value="ECO:0007669"/>
    <property type="project" value="UniProtKB-ARBA"/>
</dbReference>
<dbReference type="PANTHER" id="PTHR43364:SF18">
    <property type="entry name" value="OXIDOREDUCTASE"/>
    <property type="match status" value="1"/>
</dbReference>
<dbReference type="EMBL" id="JGVR01000004">
    <property type="protein sequence ID" value="KEZ20465.1"/>
    <property type="molecule type" value="Genomic_DNA"/>
</dbReference>
<name>A0A084ER73_SPHYA</name>
<evidence type="ECO:0000259" key="2">
    <source>
        <dbReference type="Pfam" id="PF00248"/>
    </source>
</evidence>
<organism evidence="3 4">
    <name type="scientific">Sphingobium yanoikuyae</name>
    <name type="common">Sphingomonas yanoikuyae</name>
    <dbReference type="NCBI Taxonomy" id="13690"/>
    <lineage>
        <taxon>Bacteria</taxon>
        <taxon>Pseudomonadati</taxon>
        <taxon>Pseudomonadota</taxon>
        <taxon>Alphaproteobacteria</taxon>
        <taxon>Sphingomonadales</taxon>
        <taxon>Sphingomonadaceae</taxon>
        <taxon>Sphingobium</taxon>
    </lineage>
</organism>
<comment type="caution">
    <text evidence="3">The sequence shown here is derived from an EMBL/GenBank/DDBJ whole genome shotgun (WGS) entry which is preliminary data.</text>
</comment>
<dbReference type="AlphaFoldDB" id="A0A084ER73"/>
<dbReference type="CDD" id="cd19091">
    <property type="entry name" value="AKR_PsAKR"/>
    <property type="match status" value="1"/>
</dbReference>
<dbReference type="FunFam" id="3.20.20.100:FF:000004">
    <property type="entry name" value="Oxidoreductase, aldo/keto reductase"/>
    <property type="match status" value="1"/>
</dbReference>
<dbReference type="PATRIC" id="fig|13690.10.peg.1229"/>
<accession>A0A084ER73</accession>
<dbReference type="Gene3D" id="3.20.20.100">
    <property type="entry name" value="NADP-dependent oxidoreductase domain"/>
    <property type="match status" value="1"/>
</dbReference>
<evidence type="ECO:0000313" key="3">
    <source>
        <dbReference type="EMBL" id="KEZ20465.1"/>
    </source>
</evidence>
<protein>
    <submittedName>
        <fullName evidence="3">Putative oxidoreductase, aryl-alcohol dehydrogenase like protein</fullName>
    </submittedName>
</protein>
<dbReference type="RefSeq" id="WP_037517823.1">
    <property type="nucleotide sequence ID" value="NZ_JGVR01000004.1"/>
</dbReference>
<dbReference type="eggNOG" id="COG0667">
    <property type="taxonomic scope" value="Bacteria"/>
</dbReference>
<keyword evidence="1" id="KW-0560">Oxidoreductase</keyword>
<dbReference type="InterPro" id="IPR036812">
    <property type="entry name" value="NAD(P)_OxRdtase_dom_sf"/>
</dbReference>
<proteinExistence type="predicted"/>
<gene>
    <name evidence="3" type="ORF">CP98_01189</name>
</gene>
<feature type="domain" description="NADP-dependent oxidoreductase" evidence="2">
    <location>
        <begin position="16"/>
        <end position="322"/>
    </location>
</feature>
<sequence>MDYRILGRSGLKLSTLTLGTMTFGGTGAFAKTGNTDIAGARRQIDQCIDAGVNSIDTADIYSAGLSEEIIGEALAGGRREKLILGTKVRFPTGTKGPNERGLSRHHIVRACEASLKRLRTDHIDLYWCHEWDGITPVEEMLSAFDMLTRSGKIGYVGVSNFSGWHIMKMIAAAERDGTIRPVAQQIHYTLQAREAEYELLPIGVDQGVGGVIWSPLAGGLLSGKYRRGKPEPEGTRKAANWNEPPVRDVEALYDIVEILVEIAEGRSEGVTPAQVALAWLLGRPGVTSLVIGARTDAQLADNLKAADLRLTAEESARLEQVSRPPLLYPYWHQQDTAVDRLSPADLVLIGPHLA</sequence>